<gene>
    <name evidence="1" type="ORF">NSPWAT_0197</name>
</gene>
<dbReference type="EMBL" id="OX336137">
    <property type="protein sequence ID" value="CAI2717056.1"/>
    <property type="molecule type" value="Genomic_DNA"/>
</dbReference>
<name>A0ABN8VYS6_9BACT</name>
<organism evidence="1 2">
    <name type="scientific">Nitrospina watsonii</name>
    <dbReference type="NCBI Taxonomy" id="1323948"/>
    <lineage>
        <taxon>Bacteria</taxon>
        <taxon>Pseudomonadati</taxon>
        <taxon>Nitrospinota/Tectimicrobiota group</taxon>
        <taxon>Nitrospinota</taxon>
        <taxon>Nitrospinia</taxon>
        <taxon>Nitrospinales</taxon>
        <taxon>Nitrospinaceae</taxon>
        <taxon>Nitrospina</taxon>
    </lineage>
</organism>
<evidence type="ECO:0000313" key="1">
    <source>
        <dbReference type="EMBL" id="CAI2717056.1"/>
    </source>
</evidence>
<sequence length="442" mass="51057">MDFKLIKLDDAFCHQLFSSSQPNKLPNSISEGSYDIFSQAIELNIIEKCDVEALSNPHPNNKYPVFKKVLPLLAHEQAHWVDYTSTLFGFQFLYKVYYCFYKITNENTKEFYKKNLLFNEINKIKFPEYYSTKFDVDSSRPWKYTCTAGQLFNKEGELSEYPIFFTSFLNKHDELIARQPFSLCSLFEASSTNQEILAEIDLINSFLSDDEKSVEIPLNQEKFLKRLYSPDLTEYSIAAHKLANSIGTTDSIEAYKISATLAHLCFNFPSHAFRKFSLEKIYEPDDPTLSKMKIALEHNDRAALFYFLTDLLRIKTKPLEATSNNIEELITKLFDEHGITISEMENSVEQELKLITDEAVASFKEDAYIQELFSSGVDRFKKLGIFGTGKYPFKDITAPGAVLGDGYFFDPYNRTDTNIEERYSKFSKFLTHLESFSNACIF</sequence>
<evidence type="ECO:0000313" key="2">
    <source>
        <dbReference type="Proteomes" id="UP001157733"/>
    </source>
</evidence>
<accession>A0ABN8VYS6</accession>
<proteinExistence type="predicted"/>
<dbReference type="RefSeq" id="WP_282010026.1">
    <property type="nucleotide sequence ID" value="NZ_OX336137.1"/>
</dbReference>
<reference evidence="1 2" key="1">
    <citation type="submission" date="2022-09" db="EMBL/GenBank/DDBJ databases">
        <authorList>
            <person name="Kop L."/>
        </authorList>
    </citation>
    <scope>NUCLEOTIDE SEQUENCE [LARGE SCALE GENOMIC DNA]</scope>
    <source>
        <strain evidence="1 2">347</strain>
    </source>
</reference>
<protein>
    <submittedName>
        <fullName evidence="1">Uncharacterized protein</fullName>
    </submittedName>
</protein>
<dbReference type="Proteomes" id="UP001157733">
    <property type="component" value="Chromosome"/>
</dbReference>
<keyword evidence="2" id="KW-1185">Reference proteome</keyword>